<dbReference type="Pfam" id="PF26325">
    <property type="entry name" value="YhjD"/>
    <property type="match status" value="1"/>
</dbReference>
<sequence>MPSITVEDYHHFENNIYLPMLIKILEKDVELINRLTFKLHRPYLKVVDNALELIRKDLKQSDIYLIRFHMRLIKDKLENGNIEYTYISSGYEERHALISTQLKGKTEELMTAYLYKK</sequence>
<dbReference type="EMBL" id="CP031223">
    <property type="protein sequence ID" value="QFF98694.1"/>
    <property type="molecule type" value="Genomic_DNA"/>
</dbReference>
<evidence type="ECO:0000313" key="2">
    <source>
        <dbReference type="Proteomes" id="UP000325517"/>
    </source>
</evidence>
<dbReference type="InterPro" id="IPR058600">
    <property type="entry name" value="YhjD-like"/>
</dbReference>
<keyword evidence="2" id="KW-1185">Reference proteome</keyword>
<evidence type="ECO:0000313" key="1">
    <source>
        <dbReference type="EMBL" id="QFF98694.1"/>
    </source>
</evidence>
<dbReference type="Proteomes" id="UP000325517">
    <property type="component" value="Chromosome"/>
</dbReference>
<dbReference type="AlphaFoldDB" id="A0A5J6SPL6"/>
<proteinExistence type="predicted"/>
<reference evidence="1 2" key="1">
    <citation type="submission" date="2018-07" db="EMBL/GenBank/DDBJ databases">
        <title>Complete genome sequence of Psychrobacillus sp. PB01, isolated from iceberg, and comparative genome analysis of Psychrobacillus strains.</title>
        <authorList>
            <person name="Lee P.C."/>
        </authorList>
    </citation>
    <scope>NUCLEOTIDE SEQUENCE [LARGE SCALE GENOMIC DNA]</scope>
    <source>
        <strain evidence="1 2">PB01</strain>
    </source>
</reference>
<organism evidence="1 2">
    <name type="scientific">Psychrobacillus glaciei</name>
    <dbReference type="NCBI Taxonomy" id="2283160"/>
    <lineage>
        <taxon>Bacteria</taxon>
        <taxon>Bacillati</taxon>
        <taxon>Bacillota</taxon>
        <taxon>Bacilli</taxon>
        <taxon>Bacillales</taxon>
        <taxon>Bacillaceae</taxon>
        <taxon>Psychrobacillus</taxon>
    </lineage>
</organism>
<protein>
    <submittedName>
        <fullName evidence="1">Uncharacterized protein</fullName>
    </submittedName>
</protein>
<dbReference type="RefSeq" id="WP_225986198.1">
    <property type="nucleotide sequence ID" value="NZ_CP031223.1"/>
</dbReference>
<name>A0A5J6SPL6_9BACI</name>
<accession>A0A5J6SPL6</accession>
<gene>
    <name evidence="1" type="ORF">PB01_07535</name>
</gene>
<dbReference type="KEGG" id="psyo:PB01_07535"/>